<evidence type="ECO:0000313" key="2">
    <source>
        <dbReference type="Proteomes" id="UP000028524"/>
    </source>
</evidence>
<protein>
    <submittedName>
        <fullName evidence="1">Uncharacterized protein</fullName>
    </submittedName>
</protein>
<evidence type="ECO:0000313" key="1">
    <source>
        <dbReference type="EMBL" id="KFA66127.1"/>
    </source>
</evidence>
<proteinExistence type="predicted"/>
<name>A0A084QQ92_STAC4</name>
<dbReference type="AlphaFoldDB" id="A0A084QQ92"/>
<gene>
    <name evidence="1" type="ORF">S40285_10195</name>
</gene>
<dbReference type="EMBL" id="KL660496">
    <property type="protein sequence ID" value="KFA66127.1"/>
    <property type="molecule type" value="Genomic_DNA"/>
</dbReference>
<dbReference type="OrthoDB" id="10271061at2759"/>
<dbReference type="Proteomes" id="UP000028524">
    <property type="component" value="Unassembled WGS sequence"/>
</dbReference>
<organism evidence="1 2">
    <name type="scientific">Stachybotrys chlorohalonatus (strain IBT 40285)</name>
    <dbReference type="NCBI Taxonomy" id="1283841"/>
    <lineage>
        <taxon>Eukaryota</taxon>
        <taxon>Fungi</taxon>
        <taxon>Dikarya</taxon>
        <taxon>Ascomycota</taxon>
        <taxon>Pezizomycotina</taxon>
        <taxon>Sordariomycetes</taxon>
        <taxon>Hypocreomycetidae</taxon>
        <taxon>Hypocreales</taxon>
        <taxon>Stachybotryaceae</taxon>
        <taxon>Stachybotrys</taxon>
    </lineage>
</organism>
<sequence>MPSHRFQKFKARLFKRSKPARNTAHAAYFNECTGCGSILFTKQPVVIKDCGYSAERQLVHWEGPRVSVETMDEPGDASCGLGVVFDKVKAWYLALKRY</sequence>
<reference evidence="1 2" key="1">
    <citation type="journal article" date="2014" name="BMC Genomics">
        <title>Comparative genome sequencing reveals chemotype-specific gene clusters in the toxigenic black mold Stachybotrys.</title>
        <authorList>
            <person name="Semeiks J."/>
            <person name="Borek D."/>
            <person name="Otwinowski Z."/>
            <person name="Grishin N.V."/>
        </authorList>
    </citation>
    <scope>NUCLEOTIDE SEQUENCE [LARGE SCALE GENOMIC DNA]</scope>
    <source>
        <strain evidence="1 2">IBT 40285</strain>
    </source>
</reference>
<dbReference type="InParanoid" id="A0A084QQ92"/>
<keyword evidence="2" id="KW-1185">Reference proteome</keyword>
<accession>A0A084QQ92</accession>
<dbReference type="HOGENOM" id="CLU_2335014_0_0_1"/>